<protein>
    <submittedName>
        <fullName evidence="1">Uncharacterized protein</fullName>
    </submittedName>
</protein>
<name>A0A8T0FWX1_ARGBR</name>
<reference evidence="1" key="1">
    <citation type="journal article" date="2020" name="bioRxiv">
        <title>Chromosome-level reference genome of the European wasp spider Argiope bruennichi: a resource for studies on range expansion and evolutionary adaptation.</title>
        <authorList>
            <person name="Sheffer M.M."/>
            <person name="Hoppe A."/>
            <person name="Krehenwinkel H."/>
            <person name="Uhl G."/>
            <person name="Kuss A.W."/>
            <person name="Jensen L."/>
            <person name="Jensen C."/>
            <person name="Gillespie R.G."/>
            <person name="Hoff K.J."/>
            <person name="Prost S."/>
        </authorList>
    </citation>
    <scope>NUCLEOTIDE SEQUENCE</scope>
</reference>
<dbReference type="AlphaFoldDB" id="A0A8T0FWX1"/>
<reference evidence="1" key="2">
    <citation type="submission" date="2020-06" db="EMBL/GenBank/DDBJ databases">
        <authorList>
            <person name="Sheffer M."/>
        </authorList>
    </citation>
    <scope>NUCLEOTIDE SEQUENCE</scope>
</reference>
<dbReference type="EMBL" id="JABXBU010000002">
    <property type="protein sequence ID" value="KAF8794688.1"/>
    <property type="molecule type" value="Genomic_DNA"/>
</dbReference>
<evidence type="ECO:0000313" key="1">
    <source>
        <dbReference type="EMBL" id="KAF8794688.1"/>
    </source>
</evidence>
<sequence length="90" mass="10232">MNLVREKPKLQSMDVLASTWENSRPHGFYLKTKRKKETSTTFVTSNHIEIFQAEAIAIPAVVPSRDVPPCQACGSIFKETPPYLLDQERI</sequence>
<evidence type="ECO:0000313" key="2">
    <source>
        <dbReference type="Proteomes" id="UP000807504"/>
    </source>
</evidence>
<dbReference type="Proteomes" id="UP000807504">
    <property type="component" value="Unassembled WGS sequence"/>
</dbReference>
<comment type="caution">
    <text evidence="1">The sequence shown here is derived from an EMBL/GenBank/DDBJ whole genome shotgun (WGS) entry which is preliminary data.</text>
</comment>
<gene>
    <name evidence="1" type="ORF">HNY73_002640</name>
</gene>
<organism evidence="1 2">
    <name type="scientific">Argiope bruennichi</name>
    <name type="common">Wasp spider</name>
    <name type="synonym">Aranea bruennichi</name>
    <dbReference type="NCBI Taxonomy" id="94029"/>
    <lineage>
        <taxon>Eukaryota</taxon>
        <taxon>Metazoa</taxon>
        <taxon>Ecdysozoa</taxon>
        <taxon>Arthropoda</taxon>
        <taxon>Chelicerata</taxon>
        <taxon>Arachnida</taxon>
        <taxon>Araneae</taxon>
        <taxon>Araneomorphae</taxon>
        <taxon>Entelegynae</taxon>
        <taxon>Araneoidea</taxon>
        <taxon>Araneidae</taxon>
        <taxon>Argiope</taxon>
    </lineage>
</organism>
<accession>A0A8T0FWX1</accession>
<keyword evidence="2" id="KW-1185">Reference proteome</keyword>
<proteinExistence type="predicted"/>